<dbReference type="InParanoid" id="A0A165H071"/>
<protein>
    <recommendedName>
        <fullName evidence="3">2'-phosphotransferase</fullName>
        <ecNumber evidence="3">2.7.1.160</ecNumber>
    </recommendedName>
</protein>
<dbReference type="PANTHER" id="PTHR12684:SF2">
    <property type="entry name" value="TRNA 2'-PHOSPHOTRANSFERASE 1"/>
    <property type="match status" value="1"/>
</dbReference>
<dbReference type="OrthoDB" id="419694at2759"/>
<comment type="similarity">
    <text evidence="2">Belongs to the KptA/TPT1 family.</text>
</comment>
<organism evidence="7 8">
    <name type="scientific">Exidia glandulosa HHB12029</name>
    <dbReference type="NCBI Taxonomy" id="1314781"/>
    <lineage>
        <taxon>Eukaryota</taxon>
        <taxon>Fungi</taxon>
        <taxon>Dikarya</taxon>
        <taxon>Basidiomycota</taxon>
        <taxon>Agaricomycotina</taxon>
        <taxon>Agaricomycetes</taxon>
        <taxon>Auriculariales</taxon>
        <taxon>Exidiaceae</taxon>
        <taxon>Exidia</taxon>
    </lineage>
</organism>
<name>A0A165H071_EXIGL</name>
<evidence type="ECO:0000256" key="6">
    <source>
        <dbReference type="ARBA" id="ARBA00047949"/>
    </source>
</evidence>
<dbReference type="InterPro" id="IPR042081">
    <property type="entry name" value="RNA_2'-PTrans_C"/>
</dbReference>
<dbReference type="EC" id="2.7.1.160" evidence="3"/>
<evidence type="ECO:0000256" key="1">
    <source>
        <dbReference type="ARBA" id="ARBA00003343"/>
    </source>
</evidence>
<reference evidence="7 8" key="1">
    <citation type="journal article" date="2016" name="Mol. Biol. Evol.">
        <title>Comparative Genomics of Early-Diverging Mushroom-Forming Fungi Provides Insights into the Origins of Lignocellulose Decay Capabilities.</title>
        <authorList>
            <person name="Nagy L.G."/>
            <person name="Riley R."/>
            <person name="Tritt A."/>
            <person name="Adam C."/>
            <person name="Daum C."/>
            <person name="Floudas D."/>
            <person name="Sun H."/>
            <person name="Yadav J.S."/>
            <person name="Pangilinan J."/>
            <person name="Larsson K.H."/>
            <person name="Matsuura K."/>
            <person name="Barry K."/>
            <person name="Labutti K."/>
            <person name="Kuo R."/>
            <person name="Ohm R.A."/>
            <person name="Bhattacharya S.S."/>
            <person name="Shirouzu T."/>
            <person name="Yoshinaga Y."/>
            <person name="Martin F.M."/>
            <person name="Grigoriev I.V."/>
            <person name="Hibbett D.S."/>
        </authorList>
    </citation>
    <scope>NUCLEOTIDE SEQUENCE [LARGE SCALE GENOMIC DNA]</scope>
    <source>
        <strain evidence="7 8">HHB12029</strain>
    </source>
</reference>
<proteinExistence type="inferred from homology"/>
<sequence>MPSSATPPIEEGIGQDEGISNALGRAMANVLRHSADKVGLRMRVDGFAKVDDMLALPMFRRYTFAEVVAAVDRDEKTRFKMISETATETETDNAVWYIRANNGHSLEGVFIDMDEILDSAKLSTIAVHGTTRRAWKSISSHGLSRMKRHHIHFLTTARADALRDSSILIFVDIPKALRSGIKFFISSNGVVLSPGDEHGLIEPKFFSRVEERRTGRIVGQYAGPRAPYVT</sequence>
<accession>A0A165H071</accession>
<comment type="function">
    <text evidence="1">Catalyzes the last step of tRNA splicing, the transfer of the splice junction 2'-phosphate from ligated tRNA to NAD to produce ADP-ribose 1''-2'' cyclic phosphate.</text>
</comment>
<dbReference type="Pfam" id="PF01885">
    <property type="entry name" value="PTS_2-RNA"/>
    <property type="match status" value="1"/>
</dbReference>
<dbReference type="Proteomes" id="UP000077266">
    <property type="component" value="Unassembled WGS sequence"/>
</dbReference>
<evidence type="ECO:0000256" key="2">
    <source>
        <dbReference type="ARBA" id="ARBA00009836"/>
    </source>
</evidence>
<evidence type="ECO:0000313" key="7">
    <source>
        <dbReference type="EMBL" id="KZV91258.1"/>
    </source>
</evidence>
<evidence type="ECO:0000256" key="4">
    <source>
        <dbReference type="ARBA" id="ARBA00022679"/>
    </source>
</evidence>
<dbReference type="InterPro" id="IPR002745">
    <property type="entry name" value="Ptrans_KptA/Tpt1"/>
</dbReference>
<evidence type="ECO:0000256" key="5">
    <source>
        <dbReference type="ARBA" id="ARBA00023027"/>
    </source>
</evidence>
<dbReference type="InterPro" id="IPR042080">
    <property type="entry name" value="RNA_2'-PTrans_N"/>
</dbReference>
<comment type="catalytic activity">
    <reaction evidence="6">
        <text>2'-phospho-[ligated tRNA] + NAD(+) = mature tRNA + ADP-alpha-D-ribose 1'',2''-cyclic phosphate + nicotinamide</text>
        <dbReference type="Rhea" id="RHEA:23324"/>
        <dbReference type="Rhea" id="RHEA-COMP:11106"/>
        <dbReference type="Rhea" id="RHEA-COMP:11107"/>
        <dbReference type="ChEBI" id="CHEBI:17154"/>
        <dbReference type="ChEBI" id="CHEBI:57540"/>
        <dbReference type="ChEBI" id="CHEBI:76596"/>
        <dbReference type="ChEBI" id="CHEBI:82883"/>
        <dbReference type="ChEBI" id="CHEBI:85027"/>
        <dbReference type="EC" id="2.7.1.160"/>
    </reaction>
</comment>
<dbReference type="AlphaFoldDB" id="A0A165H071"/>
<keyword evidence="4 7" id="KW-0808">Transferase</keyword>
<dbReference type="Gene3D" id="3.20.170.30">
    <property type="match status" value="1"/>
</dbReference>
<evidence type="ECO:0000256" key="3">
    <source>
        <dbReference type="ARBA" id="ARBA00012007"/>
    </source>
</evidence>
<evidence type="ECO:0000313" key="8">
    <source>
        <dbReference type="Proteomes" id="UP000077266"/>
    </source>
</evidence>
<keyword evidence="5" id="KW-0520">NAD</keyword>
<dbReference type="GO" id="GO:0006388">
    <property type="term" value="P:tRNA splicing, via endonucleolytic cleavage and ligation"/>
    <property type="evidence" value="ECO:0007669"/>
    <property type="project" value="TreeGrafter"/>
</dbReference>
<dbReference type="Gene3D" id="1.10.10.970">
    <property type="entry name" value="RNA 2'-phosphotransferase, Tpt1/KptA family, N-terminal domain"/>
    <property type="match status" value="1"/>
</dbReference>
<keyword evidence="8" id="KW-1185">Reference proteome</keyword>
<dbReference type="SUPFAM" id="SSF56399">
    <property type="entry name" value="ADP-ribosylation"/>
    <property type="match status" value="1"/>
</dbReference>
<dbReference type="PANTHER" id="PTHR12684">
    <property type="entry name" value="PUTATIVE PHOSPHOTRANSFERASE"/>
    <property type="match status" value="1"/>
</dbReference>
<dbReference type="STRING" id="1314781.A0A165H071"/>
<dbReference type="FunCoup" id="A0A165H071">
    <property type="interactions" value="37"/>
</dbReference>
<dbReference type="EMBL" id="KV426031">
    <property type="protein sequence ID" value="KZV91258.1"/>
    <property type="molecule type" value="Genomic_DNA"/>
</dbReference>
<dbReference type="GO" id="GO:0000215">
    <property type="term" value="F:tRNA 2'-phosphotransferase activity"/>
    <property type="evidence" value="ECO:0007669"/>
    <property type="project" value="UniProtKB-EC"/>
</dbReference>
<gene>
    <name evidence="7" type="ORF">EXIGLDRAFT_676255</name>
</gene>